<dbReference type="InterPro" id="IPR002933">
    <property type="entry name" value="Peptidase_M20"/>
</dbReference>
<dbReference type="Gene3D" id="3.40.630.10">
    <property type="entry name" value="Zn peptidases"/>
    <property type="match status" value="1"/>
</dbReference>
<dbReference type="Pfam" id="PF01546">
    <property type="entry name" value="Peptidase_M20"/>
    <property type="match status" value="1"/>
</dbReference>
<dbReference type="InterPro" id="IPR010158">
    <property type="entry name" value="Amidase_Cbmase"/>
</dbReference>
<dbReference type="Proteomes" id="UP001612812">
    <property type="component" value="Unassembled WGS sequence"/>
</dbReference>
<protein>
    <submittedName>
        <fullName evidence="3">Allantoate amidohydrolase</fullName>
    </submittedName>
</protein>
<evidence type="ECO:0000256" key="2">
    <source>
        <dbReference type="ARBA" id="ARBA00022801"/>
    </source>
</evidence>
<comment type="similarity">
    <text evidence="1">Belongs to the peptidase M20 family.</text>
</comment>
<accession>A0ABW7ZKK3</accession>
<dbReference type="InterPro" id="IPR036264">
    <property type="entry name" value="Bact_exopeptidase_dim_dom"/>
</dbReference>
<keyword evidence="4" id="KW-1185">Reference proteome</keyword>
<evidence type="ECO:0000256" key="1">
    <source>
        <dbReference type="ARBA" id="ARBA00006153"/>
    </source>
</evidence>
<evidence type="ECO:0000313" key="3">
    <source>
        <dbReference type="EMBL" id="MFI7263381.1"/>
    </source>
</evidence>
<dbReference type="EMBL" id="JBITLE010000004">
    <property type="protein sequence ID" value="MFI7263381.1"/>
    <property type="molecule type" value="Genomic_DNA"/>
</dbReference>
<name>A0ABW7ZKK3_9ACTN</name>
<dbReference type="PANTHER" id="PTHR32494">
    <property type="entry name" value="ALLANTOATE DEIMINASE-RELATED"/>
    <property type="match status" value="1"/>
</dbReference>
<dbReference type="SUPFAM" id="SSF55031">
    <property type="entry name" value="Bacterial exopeptidase dimerisation domain"/>
    <property type="match status" value="1"/>
</dbReference>
<dbReference type="PANTHER" id="PTHR32494:SF5">
    <property type="entry name" value="ALLANTOATE AMIDOHYDROLASE"/>
    <property type="match status" value="1"/>
</dbReference>
<dbReference type="NCBIfam" id="TIGR01879">
    <property type="entry name" value="hydantase"/>
    <property type="match status" value="1"/>
</dbReference>
<dbReference type="SUPFAM" id="SSF53187">
    <property type="entry name" value="Zn-dependent exopeptidases"/>
    <property type="match status" value="1"/>
</dbReference>
<dbReference type="Gene3D" id="3.30.70.360">
    <property type="match status" value="1"/>
</dbReference>
<dbReference type="NCBIfam" id="NF006770">
    <property type="entry name" value="PRK09290.1-4"/>
    <property type="match status" value="1"/>
</dbReference>
<dbReference type="RefSeq" id="WP_396754677.1">
    <property type="nucleotide sequence ID" value="NZ_JBITLA010000004.1"/>
</dbReference>
<keyword evidence="2" id="KW-0378">Hydrolase</keyword>
<sequence>MLTHSAYEGPPPNRFRELWDEIAPVGRDAGSGGYLRYALTEPELTLRAWFRDQADRRGMPVSEDGNGNLFAWWGDPAAGDAVLTGSHFDSVPHGGAYDGPLGIVSAFLAVDELRAAHVTPDRPVVVAAFVEEEGARFGVPCLGSRLLTGEIAVDRAAGLRDQAGVSFADALGARPAGADPALLGRFAAFVELHVEQGRALVDADAPVAVASAIWPHGRWRFDFTGEGNHAGTTRMADRRDPMLTYAFTVLAANKEARLRDAHATVGRVSVEPNATNAIPSRVTGWLDARAAEADTLYGLVEAVRSKATERAGRDGTALTCTQESATPLVAFDGGLADRLTALLDAPVLPTGAGHDAGVLAAHLPTAMLFVRNPTGVSHSPAESATDADCAAGVAALARVLEELACR</sequence>
<gene>
    <name evidence="3" type="ORF">ACIBP4_13940</name>
</gene>
<evidence type="ECO:0000313" key="4">
    <source>
        <dbReference type="Proteomes" id="UP001612812"/>
    </source>
</evidence>
<dbReference type="PIRSF" id="PIRSF001235">
    <property type="entry name" value="Amidase_carbamoylase"/>
    <property type="match status" value="1"/>
</dbReference>
<reference evidence="3 4" key="1">
    <citation type="submission" date="2024-10" db="EMBL/GenBank/DDBJ databases">
        <title>The Natural Products Discovery Center: Release of the First 8490 Sequenced Strains for Exploring Actinobacteria Biosynthetic Diversity.</title>
        <authorList>
            <person name="Kalkreuter E."/>
            <person name="Kautsar S.A."/>
            <person name="Yang D."/>
            <person name="Bader C.D."/>
            <person name="Teijaro C.N."/>
            <person name="Fluegel L."/>
            <person name="Davis C.M."/>
            <person name="Simpson J.R."/>
            <person name="Lauterbach L."/>
            <person name="Steele A.D."/>
            <person name="Gui C."/>
            <person name="Meng S."/>
            <person name="Li G."/>
            <person name="Viehrig K."/>
            <person name="Ye F."/>
            <person name="Su P."/>
            <person name="Kiefer A.F."/>
            <person name="Nichols A."/>
            <person name="Cepeda A.J."/>
            <person name="Yan W."/>
            <person name="Fan B."/>
            <person name="Jiang Y."/>
            <person name="Adhikari A."/>
            <person name="Zheng C.-J."/>
            <person name="Schuster L."/>
            <person name="Cowan T.M."/>
            <person name="Smanski M.J."/>
            <person name="Chevrette M.G."/>
            <person name="De Carvalho L.P.S."/>
            <person name="Shen B."/>
        </authorList>
    </citation>
    <scope>NUCLEOTIDE SEQUENCE [LARGE SCALE GENOMIC DNA]</scope>
    <source>
        <strain evidence="3 4">NPDC049845</strain>
    </source>
</reference>
<proteinExistence type="inferred from homology"/>
<organism evidence="3 4">
    <name type="scientific">Micromonospora maritima</name>
    <dbReference type="NCBI Taxonomy" id="986711"/>
    <lineage>
        <taxon>Bacteria</taxon>
        <taxon>Bacillati</taxon>
        <taxon>Actinomycetota</taxon>
        <taxon>Actinomycetes</taxon>
        <taxon>Micromonosporales</taxon>
        <taxon>Micromonosporaceae</taxon>
        <taxon>Micromonospora</taxon>
    </lineage>
</organism>
<comment type="caution">
    <text evidence="3">The sequence shown here is derived from an EMBL/GenBank/DDBJ whole genome shotgun (WGS) entry which is preliminary data.</text>
</comment>